<keyword evidence="7" id="KW-1185">Reference proteome</keyword>
<proteinExistence type="predicted"/>
<evidence type="ECO:0000256" key="1">
    <source>
        <dbReference type="ARBA" id="ARBA00023015"/>
    </source>
</evidence>
<dbReference type="Proteomes" id="UP000064967">
    <property type="component" value="Chromosome"/>
</dbReference>
<evidence type="ECO:0000313" key="6">
    <source>
        <dbReference type="EMBL" id="AKV02837.1"/>
    </source>
</evidence>
<feature type="modified residue" description="4-aspartylphosphate" evidence="4">
    <location>
        <position position="52"/>
    </location>
</feature>
<evidence type="ECO:0000313" key="7">
    <source>
        <dbReference type="Proteomes" id="UP000064967"/>
    </source>
</evidence>
<dbReference type="InterPro" id="IPR016032">
    <property type="entry name" value="Sig_transdc_resp-reg_C-effctor"/>
</dbReference>
<dbReference type="GO" id="GO:0000160">
    <property type="term" value="P:phosphorelay signal transduction system"/>
    <property type="evidence" value="ECO:0007669"/>
    <property type="project" value="InterPro"/>
</dbReference>
<protein>
    <recommendedName>
        <fullName evidence="5">Response regulatory domain-containing protein</fullName>
    </recommendedName>
</protein>
<dbReference type="SUPFAM" id="SSF46894">
    <property type="entry name" value="C-terminal effector domain of the bipartite response regulators"/>
    <property type="match status" value="1"/>
</dbReference>
<dbReference type="Pfam" id="PF00072">
    <property type="entry name" value="Response_reg"/>
    <property type="match status" value="1"/>
</dbReference>
<dbReference type="SMART" id="SM00421">
    <property type="entry name" value="HTH_LUXR"/>
    <property type="match status" value="1"/>
</dbReference>
<evidence type="ECO:0000259" key="5">
    <source>
        <dbReference type="PROSITE" id="PS50110"/>
    </source>
</evidence>
<dbReference type="PANTHER" id="PTHR44688">
    <property type="entry name" value="DNA-BINDING TRANSCRIPTIONAL ACTIVATOR DEVR_DOSR"/>
    <property type="match status" value="1"/>
</dbReference>
<dbReference type="InterPro" id="IPR011006">
    <property type="entry name" value="CheY-like_superfamily"/>
</dbReference>
<organism evidence="6 7">
    <name type="scientific">Labilithrix luteola</name>
    <dbReference type="NCBI Taxonomy" id="1391654"/>
    <lineage>
        <taxon>Bacteria</taxon>
        <taxon>Pseudomonadati</taxon>
        <taxon>Myxococcota</taxon>
        <taxon>Polyangia</taxon>
        <taxon>Polyangiales</taxon>
        <taxon>Labilitrichaceae</taxon>
        <taxon>Labilithrix</taxon>
    </lineage>
</organism>
<dbReference type="InterPro" id="IPR036388">
    <property type="entry name" value="WH-like_DNA-bd_sf"/>
</dbReference>
<dbReference type="SUPFAM" id="SSF52172">
    <property type="entry name" value="CheY-like"/>
    <property type="match status" value="1"/>
</dbReference>
<feature type="domain" description="Response regulatory" evidence="5">
    <location>
        <begin position="3"/>
        <end position="118"/>
    </location>
</feature>
<accession>A0A0K1QAZ8</accession>
<dbReference type="RefSeq" id="WP_169928343.1">
    <property type="nucleotide sequence ID" value="NZ_CP012333.1"/>
</dbReference>
<keyword evidence="4" id="KW-0597">Phosphoprotein</keyword>
<gene>
    <name evidence="6" type="ORF">AKJ09_09500</name>
</gene>
<reference evidence="6 7" key="1">
    <citation type="submission" date="2015-08" db="EMBL/GenBank/DDBJ databases">
        <authorList>
            <person name="Babu N.S."/>
            <person name="Beckwith C.J."/>
            <person name="Beseler K.G."/>
            <person name="Brison A."/>
            <person name="Carone J.V."/>
            <person name="Caskin T.P."/>
            <person name="Diamond M."/>
            <person name="Durham M.E."/>
            <person name="Foxe J.M."/>
            <person name="Go M."/>
            <person name="Henderson B.A."/>
            <person name="Jones I.B."/>
            <person name="McGettigan J.A."/>
            <person name="Micheletti S.J."/>
            <person name="Nasrallah M.E."/>
            <person name="Ortiz D."/>
            <person name="Piller C.R."/>
            <person name="Privatt S.R."/>
            <person name="Schneider S.L."/>
            <person name="Sharp S."/>
            <person name="Smith T.C."/>
            <person name="Stanton J.D."/>
            <person name="Ullery H.E."/>
            <person name="Wilson R.J."/>
            <person name="Serrano M.G."/>
            <person name="Buck G."/>
            <person name="Lee V."/>
            <person name="Wang Y."/>
            <person name="Carvalho R."/>
            <person name="Voegtly L."/>
            <person name="Shi R."/>
            <person name="Duckworth R."/>
            <person name="Johnson A."/>
            <person name="Loviza R."/>
            <person name="Walstead R."/>
            <person name="Shah Z."/>
            <person name="Kiflezghi M."/>
            <person name="Wade K."/>
            <person name="Ball S.L."/>
            <person name="Bradley K.W."/>
            <person name="Asai D.J."/>
            <person name="Bowman C.A."/>
            <person name="Russell D.A."/>
            <person name="Pope W.H."/>
            <person name="Jacobs-Sera D."/>
            <person name="Hendrix R.W."/>
            <person name="Hatfull G.F."/>
        </authorList>
    </citation>
    <scope>NUCLEOTIDE SEQUENCE [LARGE SCALE GENOMIC DNA]</scope>
    <source>
        <strain evidence="6 7">DSM 27648</strain>
    </source>
</reference>
<dbReference type="EMBL" id="CP012333">
    <property type="protein sequence ID" value="AKV02837.1"/>
    <property type="molecule type" value="Genomic_DNA"/>
</dbReference>
<dbReference type="AlphaFoldDB" id="A0A0K1QAZ8"/>
<dbReference type="STRING" id="1391654.AKJ09_09500"/>
<dbReference type="PANTHER" id="PTHR44688:SF16">
    <property type="entry name" value="DNA-BINDING TRANSCRIPTIONAL ACTIVATOR DEVR_DOSR"/>
    <property type="match status" value="1"/>
</dbReference>
<dbReference type="InterPro" id="IPR000792">
    <property type="entry name" value="Tscrpt_reg_LuxR_C"/>
</dbReference>
<name>A0A0K1QAZ8_9BACT</name>
<evidence type="ECO:0000256" key="3">
    <source>
        <dbReference type="ARBA" id="ARBA00023163"/>
    </source>
</evidence>
<keyword evidence="3" id="KW-0804">Transcription</keyword>
<keyword evidence="1" id="KW-0805">Transcription regulation</keyword>
<dbReference type="Gene3D" id="3.40.50.2300">
    <property type="match status" value="1"/>
</dbReference>
<evidence type="ECO:0000256" key="2">
    <source>
        <dbReference type="ARBA" id="ARBA00023125"/>
    </source>
</evidence>
<dbReference type="Pfam" id="PF00196">
    <property type="entry name" value="GerE"/>
    <property type="match status" value="1"/>
</dbReference>
<keyword evidence="2" id="KW-0238">DNA-binding</keyword>
<sequence>MGSLLVVEDDDATRRCLGRIVTRYRVVRFASSVDEALGLLESRTDWCGILVDLNLGPRANGGFEILERARERFPDVPCALVTGQIEVAVVNRAATMNTAVFGKPVGEAELGAFLRRVIARDHAFQTSLATRLEALSAEWKLSPREYEIVAWLVAGQTRDAYLLRSGMAETTFRTHMKHIFRKAGASSFAELLSLALRRLFSNEELTTNDDARS</sequence>
<dbReference type="PROSITE" id="PS50110">
    <property type="entry name" value="RESPONSE_REGULATORY"/>
    <property type="match status" value="1"/>
</dbReference>
<dbReference type="GO" id="GO:0006355">
    <property type="term" value="P:regulation of DNA-templated transcription"/>
    <property type="evidence" value="ECO:0007669"/>
    <property type="project" value="InterPro"/>
</dbReference>
<dbReference type="InterPro" id="IPR001789">
    <property type="entry name" value="Sig_transdc_resp-reg_receiver"/>
</dbReference>
<evidence type="ECO:0000256" key="4">
    <source>
        <dbReference type="PROSITE-ProRule" id="PRU00169"/>
    </source>
</evidence>
<dbReference type="Gene3D" id="1.10.10.10">
    <property type="entry name" value="Winged helix-like DNA-binding domain superfamily/Winged helix DNA-binding domain"/>
    <property type="match status" value="1"/>
</dbReference>
<dbReference type="GO" id="GO:0003677">
    <property type="term" value="F:DNA binding"/>
    <property type="evidence" value="ECO:0007669"/>
    <property type="project" value="UniProtKB-KW"/>
</dbReference>
<dbReference type="KEGG" id="llu:AKJ09_09500"/>